<feature type="chain" id="PRO_5027047357" evidence="7">
    <location>
        <begin position="24"/>
        <end position="896"/>
    </location>
</feature>
<evidence type="ECO:0000256" key="2">
    <source>
        <dbReference type="ARBA" id="ARBA00022729"/>
    </source>
</evidence>
<dbReference type="OrthoDB" id="9974421at2759"/>
<evidence type="ECO:0000259" key="9">
    <source>
        <dbReference type="Pfam" id="PF04083"/>
    </source>
</evidence>
<dbReference type="InterPro" id="IPR006693">
    <property type="entry name" value="AB_hydrolase_lipase"/>
</dbReference>
<dbReference type="PANTHER" id="PTHR11005">
    <property type="entry name" value="LYSOSOMAL ACID LIPASE-RELATED"/>
    <property type="match status" value="1"/>
</dbReference>
<dbReference type="FunFam" id="3.40.50.1820:FF:000021">
    <property type="entry name" value="Lipase"/>
    <property type="match status" value="2"/>
</dbReference>
<dbReference type="InterPro" id="IPR029058">
    <property type="entry name" value="AB_hydrolase_fold"/>
</dbReference>
<comment type="similarity">
    <text evidence="1">Belongs to the AB hydrolase superfamily. Lipase family.</text>
</comment>
<dbReference type="Gene3D" id="3.40.50.1820">
    <property type="entry name" value="alpha/beta hydrolase"/>
    <property type="match status" value="2"/>
</dbReference>
<feature type="signal peptide" evidence="7">
    <location>
        <begin position="1"/>
        <end position="23"/>
    </location>
</feature>
<accession>A0A6J1PJE8</accession>
<evidence type="ECO:0000256" key="5">
    <source>
        <dbReference type="ARBA" id="ARBA00023098"/>
    </source>
</evidence>
<dbReference type="SUPFAM" id="SSF53474">
    <property type="entry name" value="alpha/beta-Hydrolases"/>
    <property type="match status" value="2"/>
</dbReference>
<keyword evidence="3" id="KW-0378">Hydrolase</keyword>
<protein>
    <submittedName>
        <fullName evidence="11">Uncharacterized protein LOC112453313</fullName>
    </submittedName>
</protein>
<dbReference type="Proteomes" id="UP000504618">
    <property type="component" value="Unplaced"/>
</dbReference>
<organism evidence="10 11">
    <name type="scientific">Temnothorax curvispinosus</name>
    <dbReference type="NCBI Taxonomy" id="300111"/>
    <lineage>
        <taxon>Eukaryota</taxon>
        <taxon>Metazoa</taxon>
        <taxon>Ecdysozoa</taxon>
        <taxon>Arthropoda</taxon>
        <taxon>Hexapoda</taxon>
        <taxon>Insecta</taxon>
        <taxon>Pterygota</taxon>
        <taxon>Neoptera</taxon>
        <taxon>Endopterygota</taxon>
        <taxon>Hymenoptera</taxon>
        <taxon>Apocrita</taxon>
        <taxon>Aculeata</taxon>
        <taxon>Formicoidea</taxon>
        <taxon>Formicidae</taxon>
        <taxon>Myrmicinae</taxon>
        <taxon>Temnothorax</taxon>
    </lineage>
</organism>
<keyword evidence="6" id="KW-0325">Glycoprotein</keyword>
<name>A0A6J1PJE8_9HYME</name>
<feature type="domain" description="Partial AB-hydrolase lipase" evidence="9">
    <location>
        <begin position="523"/>
        <end position="582"/>
    </location>
</feature>
<keyword evidence="5" id="KW-0443">Lipid metabolism</keyword>
<gene>
    <name evidence="11" type="primary">LOC112453313</name>
</gene>
<evidence type="ECO:0000313" key="11">
    <source>
        <dbReference type="RefSeq" id="XP_024869754.1"/>
    </source>
</evidence>
<keyword evidence="4" id="KW-0442">Lipid degradation</keyword>
<feature type="domain" description="Partial AB-hydrolase lipase" evidence="9">
    <location>
        <begin position="63"/>
        <end position="123"/>
    </location>
</feature>
<dbReference type="AlphaFoldDB" id="A0A6J1PJE8"/>
<reference evidence="11" key="1">
    <citation type="submission" date="2025-08" db="UniProtKB">
        <authorList>
            <consortium name="RefSeq"/>
        </authorList>
    </citation>
    <scope>IDENTIFICATION</scope>
    <source>
        <tissue evidence="11">Whole body</tissue>
    </source>
</reference>
<evidence type="ECO:0000313" key="10">
    <source>
        <dbReference type="Proteomes" id="UP000504618"/>
    </source>
</evidence>
<sequence length="896" mass="102126">MRSHRAIMLLPMFLVWILASANAELFTNITDKIPKLNPSERIPRIPDLFLPVKFPEDALLTTMELISKYGYDGELHRVTTSDGYILELHRIKGRANSTDSNVQKPIAFVMHGIFCDSSSWAISGREKSLAFILADEGFDVWLGNARGNPYANTHVSEKISMKEYWNFSWTEIGTRDLPAMIDRIVETTGRKKMFYLAHSQGTTAFFVMATERPQYQEYIEEMYAMAPIAYCGRMKSPLFQLLAQFVDSIDLFFNLIGMYKFNPTNDFVTAVEQLVCAEDAITQPICSNSLFLTTGFDIEQFDPALLPVILGHVPVDTATMQLAHYGQLIKSGRLISPGEFRQYDHGTFGDEDLYGTFTPPSYDLSKIKVPIYLYYSENDWLANVKDVEKLYSELGNPAGKILIADKKFNHVDYVWAKDVKTLVYDQIISQMKKSSVYIRCTFGKKIAHNTVRADLLQQRSRRATSTMPILLLLILASASAMPYSSMDQLPDVPSIDKIPMIKEFEDPEFLIATQADTSLSILQLVSKFGYHGELHEVLTSDGYILEMHRITGRTNYFNNSQVQKPVAFVMHGLLCSSACWVVPGPQKSLALILADAGYDVWLGNTRGNVYGRKHLLPDIRRELFWDFSWHEIGMYDLPAMIDYILKITGRQKIFYLGHSQGTTSFFVMSSERPEYQDKIQAMFALAPVAYCARMDNPIMQFISRFSGPLEELMKLIGMYDFEPTSEALKIFARIVCAEDAITQPLCSNILFLFGGFNKDQLNTTLLPLILEHVPAGSSTKQFMHYAQLVKTGFLITRGKFRQYDYSWAGNLIRYGTFSPPEYNLRKIKVPVSLHYSTNDWLANVKDVDELYKELGNPIGKFRVPLEKFSHLDFMWAKDAKDLLFDKILSLMTNFQD</sequence>
<dbReference type="InterPro" id="IPR000073">
    <property type="entry name" value="AB_hydrolase_1"/>
</dbReference>
<evidence type="ECO:0000256" key="1">
    <source>
        <dbReference type="ARBA" id="ARBA00010701"/>
    </source>
</evidence>
<dbReference type="RefSeq" id="XP_024869754.1">
    <property type="nucleotide sequence ID" value="XM_025013986.1"/>
</dbReference>
<dbReference type="GO" id="GO:0016042">
    <property type="term" value="P:lipid catabolic process"/>
    <property type="evidence" value="ECO:0007669"/>
    <property type="project" value="UniProtKB-KW"/>
</dbReference>
<evidence type="ECO:0000256" key="7">
    <source>
        <dbReference type="SAM" id="SignalP"/>
    </source>
</evidence>
<feature type="domain" description="AB hydrolase-1" evidence="8">
    <location>
        <begin position="589"/>
        <end position="695"/>
    </location>
</feature>
<evidence type="ECO:0000259" key="8">
    <source>
        <dbReference type="Pfam" id="PF00561"/>
    </source>
</evidence>
<keyword evidence="10" id="KW-1185">Reference proteome</keyword>
<keyword evidence="2 7" id="KW-0732">Signal</keyword>
<dbReference type="Pfam" id="PF04083">
    <property type="entry name" value="Abhydro_lipase"/>
    <property type="match status" value="2"/>
</dbReference>
<evidence type="ECO:0000256" key="6">
    <source>
        <dbReference type="ARBA" id="ARBA00023180"/>
    </source>
</evidence>
<proteinExistence type="inferred from homology"/>
<dbReference type="Pfam" id="PF00561">
    <property type="entry name" value="Abhydrolase_1"/>
    <property type="match status" value="1"/>
</dbReference>
<dbReference type="GeneID" id="112453313"/>
<evidence type="ECO:0000256" key="4">
    <source>
        <dbReference type="ARBA" id="ARBA00022963"/>
    </source>
</evidence>
<evidence type="ECO:0000256" key="3">
    <source>
        <dbReference type="ARBA" id="ARBA00022801"/>
    </source>
</evidence>
<dbReference type="GO" id="GO:0016787">
    <property type="term" value="F:hydrolase activity"/>
    <property type="evidence" value="ECO:0007669"/>
    <property type="project" value="UniProtKB-KW"/>
</dbReference>